<dbReference type="AlphaFoldDB" id="A0AAV8X0T9"/>
<dbReference type="EMBL" id="JANEYF010004032">
    <property type="protein sequence ID" value="KAJ8932515.1"/>
    <property type="molecule type" value="Genomic_DNA"/>
</dbReference>
<organism evidence="1 2">
    <name type="scientific">Rhamnusium bicolor</name>
    <dbReference type="NCBI Taxonomy" id="1586634"/>
    <lineage>
        <taxon>Eukaryota</taxon>
        <taxon>Metazoa</taxon>
        <taxon>Ecdysozoa</taxon>
        <taxon>Arthropoda</taxon>
        <taxon>Hexapoda</taxon>
        <taxon>Insecta</taxon>
        <taxon>Pterygota</taxon>
        <taxon>Neoptera</taxon>
        <taxon>Endopterygota</taxon>
        <taxon>Coleoptera</taxon>
        <taxon>Polyphaga</taxon>
        <taxon>Cucujiformia</taxon>
        <taxon>Chrysomeloidea</taxon>
        <taxon>Cerambycidae</taxon>
        <taxon>Lepturinae</taxon>
        <taxon>Rhagiini</taxon>
        <taxon>Rhamnusium</taxon>
    </lineage>
</organism>
<sequence>MQLQRKCGLVPWNPDAVAFEKTSGKTNNAADVLPQNLLRGRKDAIETIEHFIGKKRLETFTSYAGILDGDIRDTSLYTVWKTMKSCKLPIVNSLGKENNSVNASLPQENGSDNIENEVSEVEAQNNKTPVKEDAGIIGTTLQDSETRAIIVHSTPLQTEKDPLQPVNFGQNSPLMLVPTPFKIVLFWPEEKENTSIVSRKKKEKVPSVITFKIWQEFNIKKKLEKEKKEKQ</sequence>
<reference evidence="1" key="1">
    <citation type="journal article" date="2023" name="Insect Mol. Biol.">
        <title>Genome sequencing provides insights into the evolution of gene families encoding plant cell wall-degrading enzymes in longhorned beetles.</title>
        <authorList>
            <person name="Shin N.R."/>
            <person name="Okamura Y."/>
            <person name="Kirsch R."/>
            <person name="Pauchet Y."/>
        </authorList>
    </citation>
    <scope>NUCLEOTIDE SEQUENCE</scope>
    <source>
        <strain evidence="1">RBIC_L_NR</strain>
    </source>
</reference>
<comment type="caution">
    <text evidence="1">The sequence shown here is derived from an EMBL/GenBank/DDBJ whole genome shotgun (WGS) entry which is preliminary data.</text>
</comment>
<keyword evidence="2" id="KW-1185">Reference proteome</keyword>
<gene>
    <name evidence="1" type="ORF">NQ314_014607</name>
</gene>
<evidence type="ECO:0000313" key="2">
    <source>
        <dbReference type="Proteomes" id="UP001162156"/>
    </source>
</evidence>
<protein>
    <submittedName>
        <fullName evidence="1">Uncharacterized protein</fullName>
    </submittedName>
</protein>
<accession>A0AAV8X0T9</accession>
<dbReference type="Proteomes" id="UP001162156">
    <property type="component" value="Unassembled WGS sequence"/>
</dbReference>
<name>A0AAV8X0T9_9CUCU</name>
<evidence type="ECO:0000313" key="1">
    <source>
        <dbReference type="EMBL" id="KAJ8932515.1"/>
    </source>
</evidence>
<proteinExistence type="predicted"/>